<dbReference type="OrthoDB" id="9785995at2"/>
<dbReference type="InterPro" id="IPR004498">
    <property type="entry name" value="Ribosomal_PrmA_MeTrfase"/>
</dbReference>
<evidence type="ECO:0000256" key="5">
    <source>
        <dbReference type="ARBA" id="ARBA00022691"/>
    </source>
</evidence>
<accession>A0A2R8BME7</accession>
<reference evidence="7 8" key="1">
    <citation type="submission" date="2018-03" db="EMBL/GenBank/DDBJ databases">
        <authorList>
            <person name="Keele B.F."/>
        </authorList>
    </citation>
    <scope>NUCLEOTIDE SEQUENCE [LARGE SCALE GENOMIC DNA]</scope>
    <source>
        <strain evidence="7 8">CECT 8626</strain>
    </source>
</reference>
<protein>
    <recommendedName>
        <fullName evidence="6">Ribosomal protein L11 methyltransferase</fullName>
        <shortName evidence="6">L11 Mtase</shortName>
        <ecNumber evidence="6">2.1.1.-</ecNumber>
    </recommendedName>
</protein>
<dbReference type="SUPFAM" id="SSF53335">
    <property type="entry name" value="S-adenosyl-L-methionine-dependent methyltransferases"/>
    <property type="match status" value="1"/>
</dbReference>
<gene>
    <name evidence="6 7" type="primary">prmA</name>
    <name evidence="7" type="ORF">DEA8626_03647</name>
</gene>
<dbReference type="CDD" id="cd02440">
    <property type="entry name" value="AdoMet_MTases"/>
    <property type="match status" value="1"/>
</dbReference>
<evidence type="ECO:0000256" key="6">
    <source>
        <dbReference type="HAMAP-Rule" id="MF_00735"/>
    </source>
</evidence>
<feature type="binding site" evidence="6">
    <location>
        <position position="156"/>
    </location>
    <ligand>
        <name>S-adenosyl-L-methionine</name>
        <dbReference type="ChEBI" id="CHEBI:59789"/>
    </ligand>
</feature>
<name>A0A2R8BME7_9RHOB</name>
<dbReference type="NCBIfam" id="NF001784">
    <property type="entry name" value="PRK00517.2-1"/>
    <property type="match status" value="1"/>
</dbReference>
<comment type="function">
    <text evidence="6">Methylates ribosomal protein L11.</text>
</comment>
<dbReference type="HAMAP" id="MF_00735">
    <property type="entry name" value="Methyltr_PrmA"/>
    <property type="match status" value="1"/>
</dbReference>
<comment type="catalytic activity">
    <reaction evidence="6">
        <text>L-lysyl-[protein] + 3 S-adenosyl-L-methionine = N(6),N(6),N(6)-trimethyl-L-lysyl-[protein] + 3 S-adenosyl-L-homocysteine + 3 H(+)</text>
        <dbReference type="Rhea" id="RHEA:54192"/>
        <dbReference type="Rhea" id="RHEA-COMP:9752"/>
        <dbReference type="Rhea" id="RHEA-COMP:13826"/>
        <dbReference type="ChEBI" id="CHEBI:15378"/>
        <dbReference type="ChEBI" id="CHEBI:29969"/>
        <dbReference type="ChEBI" id="CHEBI:57856"/>
        <dbReference type="ChEBI" id="CHEBI:59789"/>
        <dbReference type="ChEBI" id="CHEBI:61961"/>
    </reaction>
</comment>
<comment type="subcellular location">
    <subcellularLocation>
        <location evidence="6">Cytoplasm</location>
    </subcellularLocation>
</comment>
<dbReference type="InterPro" id="IPR050078">
    <property type="entry name" value="Ribosomal_L11_MeTrfase_PrmA"/>
</dbReference>
<dbReference type="Gene3D" id="3.40.50.150">
    <property type="entry name" value="Vaccinia Virus protein VP39"/>
    <property type="match status" value="1"/>
</dbReference>
<feature type="binding site" evidence="6">
    <location>
        <position position="178"/>
    </location>
    <ligand>
        <name>S-adenosyl-L-methionine</name>
        <dbReference type="ChEBI" id="CHEBI:59789"/>
    </ligand>
</feature>
<dbReference type="PANTHER" id="PTHR43648">
    <property type="entry name" value="ELECTRON TRANSFER FLAVOPROTEIN BETA SUBUNIT LYSINE METHYLTRANSFERASE"/>
    <property type="match status" value="1"/>
</dbReference>
<dbReference type="Proteomes" id="UP000244924">
    <property type="component" value="Unassembled WGS sequence"/>
</dbReference>
<organism evidence="7 8">
    <name type="scientific">Albidovulum aquaemixtae</name>
    <dbReference type="NCBI Taxonomy" id="1542388"/>
    <lineage>
        <taxon>Bacteria</taxon>
        <taxon>Pseudomonadati</taxon>
        <taxon>Pseudomonadota</taxon>
        <taxon>Alphaproteobacteria</taxon>
        <taxon>Rhodobacterales</taxon>
        <taxon>Paracoccaceae</taxon>
        <taxon>Albidovulum</taxon>
    </lineage>
</organism>
<dbReference type="EC" id="2.1.1.-" evidence="6"/>
<evidence type="ECO:0000256" key="2">
    <source>
        <dbReference type="ARBA" id="ARBA00022490"/>
    </source>
</evidence>
<dbReference type="GO" id="GO:0005737">
    <property type="term" value="C:cytoplasm"/>
    <property type="evidence" value="ECO:0007669"/>
    <property type="project" value="UniProtKB-SubCell"/>
</dbReference>
<evidence type="ECO:0000313" key="7">
    <source>
        <dbReference type="EMBL" id="SPH24596.1"/>
    </source>
</evidence>
<dbReference type="Pfam" id="PF06325">
    <property type="entry name" value="PrmA"/>
    <property type="match status" value="1"/>
</dbReference>
<feature type="binding site" evidence="6">
    <location>
        <position position="132"/>
    </location>
    <ligand>
        <name>S-adenosyl-L-methionine</name>
        <dbReference type="ChEBI" id="CHEBI:59789"/>
    </ligand>
</feature>
<dbReference type="GO" id="GO:0032259">
    <property type="term" value="P:methylation"/>
    <property type="evidence" value="ECO:0007669"/>
    <property type="project" value="UniProtKB-KW"/>
</dbReference>
<comment type="similarity">
    <text evidence="1 6">Belongs to the methyltransferase superfamily. PrmA family.</text>
</comment>
<evidence type="ECO:0000313" key="8">
    <source>
        <dbReference type="Proteomes" id="UP000244924"/>
    </source>
</evidence>
<keyword evidence="2 6" id="KW-0963">Cytoplasm</keyword>
<feature type="binding site" evidence="6">
    <location>
        <position position="225"/>
    </location>
    <ligand>
        <name>S-adenosyl-L-methionine</name>
        <dbReference type="ChEBI" id="CHEBI:59789"/>
    </ligand>
</feature>
<dbReference type="PANTHER" id="PTHR43648:SF1">
    <property type="entry name" value="ELECTRON TRANSFER FLAVOPROTEIN BETA SUBUNIT LYSINE METHYLTRANSFERASE"/>
    <property type="match status" value="1"/>
</dbReference>
<proteinExistence type="inferred from homology"/>
<dbReference type="EMBL" id="OMOQ01000003">
    <property type="protein sequence ID" value="SPH24596.1"/>
    <property type="molecule type" value="Genomic_DNA"/>
</dbReference>
<keyword evidence="8" id="KW-1185">Reference proteome</keyword>
<dbReference type="GO" id="GO:0005840">
    <property type="term" value="C:ribosome"/>
    <property type="evidence" value="ECO:0007669"/>
    <property type="project" value="UniProtKB-KW"/>
</dbReference>
<keyword evidence="7" id="KW-0689">Ribosomal protein</keyword>
<dbReference type="RefSeq" id="WP_108854576.1">
    <property type="nucleotide sequence ID" value="NZ_OMOQ01000003.1"/>
</dbReference>
<evidence type="ECO:0000256" key="3">
    <source>
        <dbReference type="ARBA" id="ARBA00022603"/>
    </source>
</evidence>
<keyword evidence="7" id="KW-0687">Ribonucleoprotein</keyword>
<dbReference type="InterPro" id="IPR029063">
    <property type="entry name" value="SAM-dependent_MTases_sf"/>
</dbReference>
<sequence>MATFSALTTLPAREPAEALAEAMEKFLPEPSGIGCSEIEDGTGMFEVGVYFDDRPDEIELALMAAIYGAKPFAVSEIPETDWVAHVKRELQPVEAGRFFVYGSHDADRVPDGRVALLIEAAMAFGTGHHATTKGCLLALDRLDQAGFRGGNVADIGCGTAVLAMAAASIWPSPVIAADIDPVAVEVAEANVAANGLARQVRCVEAAGFDHSEITGAMPFDLIFANILKAPLIELAPAMARAVRSDGYVILSGILDNQADDVSRIYENVGFSPISRDDIGEWATLVLKRGQ</sequence>
<evidence type="ECO:0000256" key="4">
    <source>
        <dbReference type="ARBA" id="ARBA00022679"/>
    </source>
</evidence>
<keyword evidence="3 6" id="KW-0489">Methyltransferase</keyword>
<dbReference type="GO" id="GO:0016279">
    <property type="term" value="F:protein-lysine N-methyltransferase activity"/>
    <property type="evidence" value="ECO:0007669"/>
    <property type="project" value="RHEA"/>
</dbReference>
<keyword evidence="5 6" id="KW-0949">S-adenosyl-L-methionine</keyword>
<keyword evidence="4 6" id="KW-0808">Transferase</keyword>
<dbReference type="AlphaFoldDB" id="A0A2R8BME7"/>
<evidence type="ECO:0000256" key="1">
    <source>
        <dbReference type="ARBA" id="ARBA00009741"/>
    </source>
</evidence>